<dbReference type="EMBL" id="NNAY01003780">
    <property type="protein sequence ID" value="OXU18875.1"/>
    <property type="molecule type" value="Genomic_DNA"/>
</dbReference>
<dbReference type="STRING" id="543379.A0A232EKK4"/>
<keyword evidence="2" id="KW-1185">Reference proteome</keyword>
<feature type="non-terminal residue" evidence="1">
    <location>
        <position position="1"/>
    </location>
</feature>
<evidence type="ECO:0000313" key="2">
    <source>
        <dbReference type="Proteomes" id="UP000215335"/>
    </source>
</evidence>
<organism evidence="1 2">
    <name type="scientific">Trichomalopsis sarcophagae</name>
    <dbReference type="NCBI Taxonomy" id="543379"/>
    <lineage>
        <taxon>Eukaryota</taxon>
        <taxon>Metazoa</taxon>
        <taxon>Ecdysozoa</taxon>
        <taxon>Arthropoda</taxon>
        <taxon>Hexapoda</taxon>
        <taxon>Insecta</taxon>
        <taxon>Pterygota</taxon>
        <taxon>Neoptera</taxon>
        <taxon>Endopterygota</taxon>
        <taxon>Hymenoptera</taxon>
        <taxon>Apocrita</taxon>
        <taxon>Proctotrupomorpha</taxon>
        <taxon>Chalcidoidea</taxon>
        <taxon>Pteromalidae</taxon>
        <taxon>Pteromalinae</taxon>
        <taxon>Trichomalopsis</taxon>
    </lineage>
</organism>
<comment type="caution">
    <text evidence="1">The sequence shown here is derived from an EMBL/GenBank/DDBJ whole genome shotgun (WGS) entry which is preliminary data.</text>
</comment>
<sequence length="842" mass="94945">RFKDVAPIRSTNICFKTIPVISRGNFPQMVGIFKGTAKPSSALTFFQSVIQDLCQVLQNGVEFRNKIFAVMLRCFVTDSPARAFSLGHRSHNSRAPCSRCWVRGRYIRSGVMVYEGIHHRPRTQAEYASKSDFNFAMYRLRTLGTRKSLSDCVPQHRARMRKLVERAFQETLSRSPLENFENSCSNAANDSPDDVSPDITDTCMSSDYDANEVRRVSFSSSSSFSSIESSDNTNIRDNDSDCDSVIHDVGLESVDDLEAALATVFAEQNMTHTQIKAILLVIKRHSCFSSIHIDPRTILNTPTTSAPTTLVAGGEYLHLGVEQGLESVDDLEAALATVFAEQNMTHTQIKAILLVIKCHSCFSSIHVDPRTILNTPKTSAPTTLVAGDEYLHLGVEQGLKKILSSTPSHLLENHYIEMDFSTDGASLDKLSRIVLWPIQIRVANFPNSFSQMVGIFKDLRQVLQNGVEFRNANFAVMLRCFVADAPARAFSLGHRSHNSRAPCSRCWVRGRYIRSGVVVYEGIHHRPLVNDRLEQVKRYCPQDLARKPIKIEKHGQFKATEQRQLLLYTAPVVFNGLVNRALYQHLLLLHASIRILANPNYLTREFIEFAEKYIELFVETASDIYGIEFLSFNTYTLLHLADDVKAFGTLDSFSAFPYESNMSYCRKLCRKPNQHLQQISNRRAENCRTASSRNIDPNALKFVGCHERGPAPPIRGSTNYRQYREVVTGVIHLSILQPDSTVYLKNASIGVIQNVIQYDGSYYLVLKTFANVENFFDRPCDSSLNGVFLCSSMSTETKVVSLDRVSDKCFRVPYWPVDAPVRECNSDSFIVVKIMSTHFDVE</sequence>
<dbReference type="PANTHER" id="PTHR33053:SF24">
    <property type="entry name" value="TRANSPOSASE DOMAIN-CONTAINING PROTEIN"/>
    <property type="match status" value="1"/>
</dbReference>
<accession>A0A232EKK4</accession>
<reference evidence="1 2" key="1">
    <citation type="journal article" date="2017" name="Curr. Biol.">
        <title>The Evolution of Venom by Co-option of Single-Copy Genes.</title>
        <authorList>
            <person name="Martinson E.O."/>
            <person name="Mrinalini"/>
            <person name="Kelkar Y.D."/>
            <person name="Chang C.H."/>
            <person name="Werren J.H."/>
        </authorList>
    </citation>
    <scope>NUCLEOTIDE SEQUENCE [LARGE SCALE GENOMIC DNA]</scope>
    <source>
        <strain evidence="1 2">Alberta</strain>
        <tissue evidence="1">Whole body</tissue>
    </source>
</reference>
<dbReference type="AlphaFoldDB" id="A0A232EKK4"/>
<protein>
    <submittedName>
        <fullName evidence="1">Uncharacterized protein</fullName>
    </submittedName>
</protein>
<evidence type="ECO:0000313" key="1">
    <source>
        <dbReference type="EMBL" id="OXU18875.1"/>
    </source>
</evidence>
<dbReference type="Proteomes" id="UP000215335">
    <property type="component" value="Unassembled WGS sequence"/>
</dbReference>
<name>A0A232EKK4_9HYME</name>
<dbReference type="PANTHER" id="PTHR33053">
    <property type="entry name" value="PROTEIN, PUTATIVE-RELATED"/>
    <property type="match status" value="1"/>
</dbReference>
<gene>
    <name evidence="1" type="ORF">TSAR_010304</name>
</gene>
<proteinExistence type="predicted"/>